<comment type="similarity">
    <text evidence="2">Belongs to the Sph1/Sph2 family.</text>
</comment>
<dbReference type="AlphaFoldDB" id="A0A0F8GZQ6"/>
<feature type="coiled-coil region" evidence="3">
    <location>
        <begin position="391"/>
        <end position="453"/>
    </location>
</feature>
<organism evidence="4">
    <name type="scientific">Methanosarcina mazei</name>
    <name type="common">Methanosarcina frisia</name>
    <dbReference type="NCBI Taxonomy" id="2209"/>
    <lineage>
        <taxon>Archaea</taxon>
        <taxon>Methanobacteriati</taxon>
        <taxon>Methanobacteriota</taxon>
        <taxon>Stenosarchaea group</taxon>
        <taxon>Methanomicrobia</taxon>
        <taxon>Methanosarcinales</taxon>
        <taxon>Methanosarcinaceae</taxon>
        <taxon>Methanosarcina</taxon>
    </lineage>
</organism>
<accession>A0A0F8GZQ6</accession>
<dbReference type="PANTHER" id="PTHR32114">
    <property type="entry name" value="ABC TRANSPORTER ABCH.3"/>
    <property type="match status" value="1"/>
</dbReference>
<evidence type="ECO:0008006" key="5">
    <source>
        <dbReference type="Google" id="ProtNLM"/>
    </source>
</evidence>
<proteinExistence type="inferred from homology"/>
<keyword evidence="1 3" id="KW-0175">Coiled coil</keyword>
<dbReference type="PATRIC" id="fig|2209.69.peg.4078"/>
<dbReference type="SUPFAM" id="SSF52540">
    <property type="entry name" value="P-loop containing nucleoside triphosphate hydrolases"/>
    <property type="match status" value="1"/>
</dbReference>
<dbReference type="Gene3D" id="3.40.50.300">
    <property type="entry name" value="P-loop containing nucleotide triphosphate hydrolases"/>
    <property type="match status" value="2"/>
</dbReference>
<evidence type="ECO:0000256" key="2">
    <source>
        <dbReference type="ARBA" id="ARBA00049666"/>
    </source>
</evidence>
<dbReference type="EMBL" id="JJPM01000270">
    <property type="protein sequence ID" value="KKG69841.1"/>
    <property type="molecule type" value="Genomic_DNA"/>
</dbReference>
<evidence type="ECO:0000313" key="4">
    <source>
        <dbReference type="EMBL" id="KKG69841.1"/>
    </source>
</evidence>
<dbReference type="InterPro" id="IPR027417">
    <property type="entry name" value="P-loop_NTPase"/>
</dbReference>
<dbReference type="PANTHER" id="PTHR32114:SF2">
    <property type="entry name" value="ABC TRANSPORTER ABCH.3"/>
    <property type="match status" value="1"/>
</dbReference>
<protein>
    <recommendedName>
        <fullName evidence="5">Rad50/SbcC-type AAA domain-containing protein</fullName>
    </recommendedName>
</protein>
<evidence type="ECO:0000256" key="3">
    <source>
        <dbReference type="SAM" id="Coils"/>
    </source>
</evidence>
<name>A0A0F8GZQ6_METMZ</name>
<evidence type="ECO:0000256" key="1">
    <source>
        <dbReference type="ARBA" id="ARBA00023054"/>
    </source>
</evidence>
<gene>
    <name evidence="4" type="ORF">DU43_18380</name>
</gene>
<sequence>MNKFRINEFKIEKFNSRRYLGVNLTKLEDHILIYGEHKSGKSTTLDALSYSIFGIKGSSRPINNRAATYIKMSNNELELTLDRKTGNNHTLIIKSLINNNTETINELDSINNKLMDIFNYPSEDFLEFRAKLLYQDQESSIRKYDSKKLLKILSFYTDLNSKNEEIVKLKNEIKNKIEENEYFMVEKKELENDLKDKKTIKYNSKNYIEHLQQLISSHDDGSIKQVFDVKKTNMELWKDIRDLQGKNLSLQHDLNKAYRSKIELEKFHEETLINLIKEIVSVLICPVCGKKANLSKIDSKYNAKKCPYCGDETYDKELYDNISKRIQVSNDELPKLNERIQGMNNEYKNNFKTLDQLKSKLNNLDLILNPEIVRSVEGFESFEDINFKKFIEDHRIKLNKFQSDFKEIELNIKGINNQIEDKTSMIVKTTKEIRSLESKISALEKEFEEKSIKKFLEKVNYYYGRLMGYKKQPIVLENGKLLFKTRLRNKYDEIDDISAPKEIGESEKKCLDAAFLFAFIDLDNEYKSSMIDFVILDDPADGLYDDTTLPEDAHSKTNLLNLIKEKSRNNDAQFLILTADQSYNEILELPTTSVTFNKDLFRFGSP</sequence>
<comment type="caution">
    <text evidence="4">The sequence shown here is derived from an EMBL/GenBank/DDBJ whole genome shotgun (WGS) entry which is preliminary data.</text>
</comment>
<feature type="coiled-coil region" evidence="3">
    <location>
        <begin position="326"/>
        <end position="364"/>
    </location>
</feature>
<reference evidence="4" key="1">
    <citation type="journal article" date="2015" name="ISME J.">
        <title>Genomic and phenotypic differentiation among Methanosarcina mazei populations from Columbia River sediment.</title>
        <authorList>
            <person name="Youngblut N.D."/>
            <person name="Wirth J.S."/>
            <person name="Henriksen J.R."/>
            <person name="Smith M."/>
            <person name="Simon H."/>
            <person name="Metcalf W.W."/>
            <person name="Whitaker R.J."/>
        </authorList>
    </citation>
    <scope>NUCLEOTIDE SEQUENCE [LARGE SCALE GENOMIC DNA]</scope>
    <source>
        <strain evidence="4">3.H.A.1A.1</strain>
    </source>
</reference>